<dbReference type="AlphaFoldDB" id="A0A090G1N3"/>
<organism evidence="1 2">
    <name type="scientific">Mesorhizobium plurifarium</name>
    <dbReference type="NCBI Taxonomy" id="69974"/>
    <lineage>
        <taxon>Bacteria</taxon>
        <taxon>Pseudomonadati</taxon>
        <taxon>Pseudomonadota</taxon>
        <taxon>Alphaproteobacteria</taxon>
        <taxon>Hyphomicrobiales</taxon>
        <taxon>Phyllobacteriaceae</taxon>
        <taxon>Mesorhizobium</taxon>
    </lineage>
</organism>
<evidence type="ECO:0000313" key="1">
    <source>
        <dbReference type="EMBL" id="CDX24964.1"/>
    </source>
</evidence>
<gene>
    <name evidence="1" type="ORF">MPL3356_490032</name>
</gene>
<name>A0A090G1N3_MESPL</name>
<proteinExistence type="predicted"/>
<dbReference type="Proteomes" id="UP000045285">
    <property type="component" value="Unassembled WGS sequence"/>
</dbReference>
<protein>
    <submittedName>
        <fullName evidence="1">Uncharacterized protein</fullName>
    </submittedName>
</protein>
<dbReference type="EMBL" id="CCMZ01000044">
    <property type="protein sequence ID" value="CDX24964.1"/>
    <property type="molecule type" value="Genomic_DNA"/>
</dbReference>
<sequence length="56" mass="6306">MSSFKQAQIMSEAEKIFQATQLYPAGTGYSKRFVDWHPAARLRQGNIYSLPTEALA</sequence>
<reference evidence="2" key="1">
    <citation type="submission" date="2014-08" db="EMBL/GenBank/DDBJ databases">
        <authorList>
            <person name="Moulin L."/>
        </authorList>
    </citation>
    <scope>NUCLEOTIDE SEQUENCE [LARGE SCALE GENOMIC DNA]</scope>
</reference>
<accession>A0A090G1N3</accession>
<evidence type="ECO:0000313" key="2">
    <source>
        <dbReference type="Proteomes" id="UP000045285"/>
    </source>
</evidence>
<keyword evidence="2" id="KW-1185">Reference proteome</keyword>